<dbReference type="Proteomes" id="UP000193380">
    <property type="component" value="Unassembled WGS sequence"/>
</dbReference>
<reference evidence="1" key="1">
    <citation type="journal article" date="2014" name="Nat. Commun.">
        <title>The rainbow trout genome provides novel insights into evolution after whole-genome duplication in vertebrates.</title>
        <authorList>
            <person name="Berthelot C."/>
            <person name="Brunet F."/>
            <person name="Chalopin D."/>
            <person name="Juanchich A."/>
            <person name="Bernard M."/>
            <person name="Noel B."/>
            <person name="Bento P."/>
            <person name="Da Silva C."/>
            <person name="Labadie K."/>
            <person name="Alberti A."/>
            <person name="Aury J.M."/>
            <person name="Louis A."/>
            <person name="Dehais P."/>
            <person name="Bardou P."/>
            <person name="Montfort J."/>
            <person name="Klopp C."/>
            <person name="Cabau C."/>
            <person name="Gaspin C."/>
            <person name="Thorgaard G.H."/>
            <person name="Boussaha M."/>
            <person name="Quillet E."/>
            <person name="Guyomard R."/>
            <person name="Galiana D."/>
            <person name="Bobe J."/>
            <person name="Volff J.N."/>
            <person name="Genet C."/>
            <person name="Wincker P."/>
            <person name="Jaillon O."/>
            <person name="Roest Crollius H."/>
            <person name="Guiguen Y."/>
        </authorList>
    </citation>
    <scope>NUCLEOTIDE SEQUENCE [LARGE SCALE GENOMIC DNA]</scope>
</reference>
<proteinExistence type="predicted"/>
<dbReference type="PaxDb" id="8022-A0A060WA21"/>
<dbReference type="AlphaFoldDB" id="A0A060WA21"/>
<sequence>MGCFSAYAFSFISSIFMSSNKCKCLEFAKMALAIGLEPVLWSDDKKNRALWPGTPVVGFASKEEFATKINILQLPTQFPDLKPIENMWFEIISAVHRSRLRISSIWKYSVLRNGLRSLSMCSPTHKTIWKKAQCHYSCNARRKKWTKVQRGTCS</sequence>
<organism evidence="1 2">
    <name type="scientific">Oncorhynchus mykiss</name>
    <name type="common">Rainbow trout</name>
    <name type="synonym">Salmo gairdneri</name>
    <dbReference type="NCBI Taxonomy" id="8022"/>
    <lineage>
        <taxon>Eukaryota</taxon>
        <taxon>Metazoa</taxon>
        <taxon>Chordata</taxon>
        <taxon>Craniata</taxon>
        <taxon>Vertebrata</taxon>
        <taxon>Euteleostomi</taxon>
        <taxon>Actinopterygii</taxon>
        <taxon>Neopterygii</taxon>
        <taxon>Teleostei</taxon>
        <taxon>Protacanthopterygii</taxon>
        <taxon>Salmoniformes</taxon>
        <taxon>Salmonidae</taxon>
        <taxon>Salmoninae</taxon>
        <taxon>Oncorhynchus</taxon>
    </lineage>
</organism>
<reference evidence="1" key="2">
    <citation type="submission" date="2014-03" db="EMBL/GenBank/DDBJ databases">
        <authorList>
            <person name="Genoscope - CEA"/>
        </authorList>
    </citation>
    <scope>NUCLEOTIDE SEQUENCE</scope>
</reference>
<protein>
    <submittedName>
        <fullName evidence="1">Uncharacterized protein</fullName>
    </submittedName>
</protein>
<gene>
    <name evidence="1" type="ORF">GSONMT00070157001</name>
</gene>
<evidence type="ECO:0000313" key="2">
    <source>
        <dbReference type="Proteomes" id="UP000193380"/>
    </source>
</evidence>
<dbReference type="EMBL" id="FR904456">
    <property type="protein sequence ID" value="CDQ63972.1"/>
    <property type="molecule type" value="Genomic_DNA"/>
</dbReference>
<name>A0A060WA21_ONCMY</name>
<accession>A0A060WA21</accession>
<evidence type="ECO:0000313" key="1">
    <source>
        <dbReference type="EMBL" id="CDQ63972.1"/>
    </source>
</evidence>